<accession>A0ABT8L6R6</accession>
<keyword evidence="1" id="KW-0732">Signal</keyword>
<gene>
    <name evidence="3" type="ORF">QQ020_07665</name>
</gene>
<comment type="caution">
    <text evidence="3">The sequence shown here is derived from an EMBL/GenBank/DDBJ whole genome shotgun (WGS) entry which is preliminary data.</text>
</comment>
<dbReference type="EMBL" id="JAUJEB010000001">
    <property type="protein sequence ID" value="MDN5211923.1"/>
    <property type="molecule type" value="Genomic_DNA"/>
</dbReference>
<proteinExistence type="predicted"/>
<dbReference type="PANTHER" id="PTHR46580:SF4">
    <property type="entry name" value="ATP_GTP-BINDING PROTEIN"/>
    <property type="match status" value="1"/>
</dbReference>
<keyword evidence="2" id="KW-1133">Transmembrane helix</keyword>
<evidence type="ECO:0000313" key="4">
    <source>
        <dbReference type="Proteomes" id="UP001172083"/>
    </source>
</evidence>
<organism evidence="3 4">
    <name type="scientific">Agaribacillus aureus</name>
    <dbReference type="NCBI Taxonomy" id="3051825"/>
    <lineage>
        <taxon>Bacteria</taxon>
        <taxon>Pseudomonadati</taxon>
        <taxon>Bacteroidota</taxon>
        <taxon>Cytophagia</taxon>
        <taxon>Cytophagales</taxon>
        <taxon>Splendidivirgaceae</taxon>
        <taxon>Agaribacillus</taxon>
    </lineage>
</organism>
<dbReference type="Pfam" id="PF13517">
    <property type="entry name" value="FG-GAP_3"/>
    <property type="match status" value="1"/>
</dbReference>
<keyword evidence="2" id="KW-0472">Membrane</keyword>
<dbReference type="Gene3D" id="2.130.10.130">
    <property type="entry name" value="Integrin alpha, N-terminal"/>
    <property type="match status" value="1"/>
</dbReference>
<dbReference type="Proteomes" id="UP001172083">
    <property type="component" value="Unassembled WGS sequence"/>
</dbReference>
<keyword evidence="4" id="KW-1185">Reference proteome</keyword>
<evidence type="ECO:0000256" key="1">
    <source>
        <dbReference type="ARBA" id="ARBA00022729"/>
    </source>
</evidence>
<name>A0ABT8L6R6_9BACT</name>
<keyword evidence="2" id="KW-0812">Transmembrane</keyword>
<feature type="transmembrane region" description="Helical" evidence="2">
    <location>
        <begin position="20"/>
        <end position="40"/>
    </location>
</feature>
<dbReference type="InterPro" id="IPR028994">
    <property type="entry name" value="Integrin_alpha_N"/>
</dbReference>
<sequence>MLWRVSRLSNKEFQDNKGLWYLLALIFFLLLMLPFSIKIVKQDHKNEVGKTLAINYCQSCHMLPEPGSLDRDTWNIILPKMGHLLGVFNTHDELPPLYLMEKDDNGEVVVKDFYPNKPMIKRREWRLITKYYLDNAAAREDIYVRDLPNFKGFQTRPLKNNRASSCTLIKIDTMNARIFAGMTDANGALLMADFDGNILDETTTRPVPTDLLIEEDRLLVTTIEQLFPTDIPRGKITQITLADDKYLASEIFLDSLRRPVQTLALQSNKHTGRYVVCEFGSLLGKLSIYEMHQGNHAKNESILHAQPGVIRVVERDMNKDGLMDLVMLKSQGDEGIDIYYQSKEGHDEVKTAVRFPPTYGSSYFELTDLNSDGHEDLLYCNGDSGDYPQIIYKKYHGIRIFLNDGKNGFIENFFYALPGAYKATGKDFDLDGDMDILAISFFPVDGINKKSLSFIYLENVADNPLKFKAYTINKISAKPWITFDTGDIDKDGDIDVVLGSCHMDFSSETNHNNIKGKSLDVPSVLILENTIIP</sequence>
<dbReference type="RefSeq" id="WP_346757250.1">
    <property type="nucleotide sequence ID" value="NZ_JAUJEB010000001.1"/>
</dbReference>
<dbReference type="SUPFAM" id="SSF69318">
    <property type="entry name" value="Integrin alpha N-terminal domain"/>
    <property type="match status" value="1"/>
</dbReference>
<evidence type="ECO:0000313" key="3">
    <source>
        <dbReference type="EMBL" id="MDN5211923.1"/>
    </source>
</evidence>
<dbReference type="PANTHER" id="PTHR46580">
    <property type="entry name" value="SENSOR KINASE-RELATED"/>
    <property type="match status" value="1"/>
</dbReference>
<evidence type="ECO:0000256" key="2">
    <source>
        <dbReference type="SAM" id="Phobius"/>
    </source>
</evidence>
<protein>
    <submittedName>
        <fullName evidence="3">VCBS repeat-containing protein</fullName>
    </submittedName>
</protein>
<dbReference type="InterPro" id="IPR013517">
    <property type="entry name" value="FG-GAP"/>
</dbReference>
<reference evidence="3" key="1">
    <citation type="submission" date="2023-06" db="EMBL/GenBank/DDBJ databases">
        <title>Genomic of Agaribacillus aureum.</title>
        <authorList>
            <person name="Wang G."/>
        </authorList>
    </citation>
    <scope>NUCLEOTIDE SEQUENCE</scope>
    <source>
        <strain evidence="3">BMA12</strain>
    </source>
</reference>